<organism evidence="2 3">
    <name type="scientific">Pseudomonas syringae pv. cilantro</name>
    <dbReference type="NCBI Taxonomy" id="81035"/>
    <lineage>
        <taxon>Bacteria</taxon>
        <taxon>Pseudomonadati</taxon>
        <taxon>Pseudomonadota</taxon>
        <taxon>Gammaproteobacteria</taxon>
        <taxon>Pseudomonadales</taxon>
        <taxon>Pseudomonadaceae</taxon>
        <taxon>Pseudomonas</taxon>
        <taxon>Pseudomonas syringae</taxon>
    </lineage>
</organism>
<dbReference type="EMBL" id="LGLN01000033">
    <property type="protein sequence ID" value="KPC33266.1"/>
    <property type="molecule type" value="Genomic_DNA"/>
</dbReference>
<reference evidence="2 3" key="1">
    <citation type="submission" date="2015-07" db="EMBL/GenBank/DDBJ databases">
        <authorList>
            <person name="Noorani M."/>
        </authorList>
    </citation>
    <scope>NUCLEOTIDE SEQUENCE [LARGE SCALE GENOMIC DNA]</scope>
    <source>
        <strain evidence="2 3">0788_9</strain>
    </source>
</reference>
<gene>
    <name evidence="2" type="ORF">ABJ99_2124</name>
</gene>
<sequence>MPLNSGGGLPPTSRQPRRNAKKTSQMHADKLSDSDNLPVITDLSG</sequence>
<dbReference type="AlphaFoldDB" id="A0A0N0XB61"/>
<dbReference type="PATRIC" id="fig|81035.3.peg.2287"/>
<reference evidence="2 3" key="2">
    <citation type="submission" date="2015-10" db="EMBL/GenBank/DDBJ databases">
        <title>Comparative genomics and high-throughput reverse genetic screens identify a new phytobacterial MAMP and an Arabidopsis receptor required for immune elicitation.</title>
        <authorList>
            <person name="Mott G.A."/>
            <person name="Thakur S."/>
            <person name="Wang P.W."/>
            <person name="Desveaux D."/>
            <person name="Guttman D.S."/>
        </authorList>
    </citation>
    <scope>NUCLEOTIDE SEQUENCE [LARGE SCALE GENOMIC DNA]</scope>
    <source>
        <strain evidence="2 3">0788_9</strain>
    </source>
</reference>
<proteinExistence type="predicted"/>
<dbReference type="Proteomes" id="UP000037891">
    <property type="component" value="Unassembled WGS sequence"/>
</dbReference>
<evidence type="ECO:0000313" key="3">
    <source>
        <dbReference type="Proteomes" id="UP000037891"/>
    </source>
</evidence>
<protein>
    <submittedName>
        <fullName evidence="2">Uncharacterized protein</fullName>
    </submittedName>
</protein>
<comment type="caution">
    <text evidence="2">The sequence shown here is derived from an EMBL/GenBank/DDBJ whole genome shotgun (WGS) entry which is preliminary data.</text>
</comment>
<name>A0A0N0XB61_PSESX</name>
<feature type="region of interest" description="Disordered" evidence="1">
    <location>
        <begin position="1"/>
        <end position="45"/>
    </location>
</feature>
<evidence type="ECO:0000256" key="1">
    <source>
        <dbReference type="SAM" id="MobiDB-lite"/>
    </source>
</evidence>
<evidence type="ECO:0000313" key="2">
    <source>
        <dbReference type="EMBL" id="KPC33266.1"/>
    </source>
</evidence>
<accession>A0A0N0XB61</accession>